<comment type="caution">
    <text evidence="2">The sequence shown here is derived from an EMBL/GenBank/DDBJ whole genome shotgun (WGS) entry which is preliminary data.</text>
</comment>
<accession>A0A8J3X387</accession>
<name>A0A8J3X387_9ACTN</name>
<gene>
    <name evidence="2" type="ORF">Pme01_22050</name>
</gene>
<sequence>MGCLHARECPLFPLLNASLRDWRDYYCDSVDRWRDCARYKLSTTGRLVPITLLPNGADALHLRDWSGTANPNQVAPSQPDPRFQRIPAARFEHAPTPGREFDPAPHAQVPHHSGIPSRRPTRRRWWTRLADWITGPA</sequence>
<protein>
    <submittedName>
        <fullName evidence="2">Uncharacterized protein</fullName>
    </submittedName>
</protein>
<feature type="region of interest" description="Disordered" evidence="1">
    <location>
        <begin position="93"/>
        <end position="120"/>
    </location>
</feature>
<dbReference type="Proteomes" id="UP000599074">
    <property type="component" value="Unassembled WGS sequence"/>
</dbReference>
<dbReference type="EMBL" id="BOON01000019">
    <property type="protein sequence ID" value="GII22608.1"/>
    <property type="molecule type" value="Genomic_DNA"/>
</dbReference>
<reference evidence="2" key="1">
    <citation type="submission" date="2021-01" db="EMBL/GenBank/DDBJ databases">
        <title>Whole genome shotgun sequence of Planosporangium mesophilum NBRC 109066.</title>
        <authorList>
            <person name="Komaki H."/>
            <person name="Tamura T."/>
        </authorList>
    </citation>
    <scope>NUCLEOTIDE SEQUENCE</scope>
    <source>
        <strain evidence="2">NBRC 109066</strain>
    </source>
</reference>
<evidence type="ECO:0000313" key="2">
    <source>
        <dbReference type="EMBL" id="GII22608.1"/>
    </source>
</evidence>
<keyword evidence="3" id="KW-1185">Reference proteome</keyword>
<evidence type="ECO:0000313" key="3">
    <source>
        <dbReference type="Proteomes" id="UP000599074"/>
    </source>
</evidence>
<dbReference type="AlphaFoldDB" id="A0A8J3X387"/>
<organism evidence="2 3">
    <name type="scientific">Planosporangium mesophilum</name>
    <dbReference type="NCBI Taxonomy" id="689768"/>
    <lineage>
        <taxon>Bacteria</taxon>
        <taxon>Bacillati</taxon>
        <taxon>Actinomycetota</taxon>
        <taxon>Actinomycetes</taxon>
        <taxon>Micromonosporales</taxon>
        <taxon>Micromonosporaceae</taxon>
        <taxon>Planosporangium</taxon>
    </lineage>
</organism>
<proteinExistence type="predicted"/>
<evidence type="ECO:0000256" key="1">
    <source>
        <dbReference type="SAM" id="MobiDB-lite"/>
    </source>
</evidence>